<dbReference type="AlphaFoldDB" id="A0A1Y2K1S7"/>
<proteinExistence type="predicted"/>
<keyword evidence="2" id="KW-0547">Nucleotide-binding</keyword>
<protein>
    <submittedName>
        <fullName evidence="7">Putative ABC-type cobalamin/Fe3+-siderophore transport system, ATPase component</fullName>
    </submittedName>
</protein>
<evidence type="ECO:0000256" key="4">
    <source>
        <dbReference type="ARBA" id="ARBA00022967"/>
    </source>
</evidence>
<dbReference type="GO" id="GO:0005524">
    <property type="term" value="F:ATP binding"/>
    <property type="evidence" value="ECO:0007669"/>
    <property type="project" value="UniProtKB-KW"/>
</dbReference>
<keyword evidence="3" id="KW-0067">ATP-binding</keyword>
<dbReference type="PANTHER" id="PTHR42794">
    <property type="entry name" value="HEMIN IMPORT ATP-BINDING PROTEIN HMUV"/>
    <property type="match status" value="1"/>
</dbReference>
<name>A0A1Y2K1S7_9PROT</name>
<dbReference type="InterPro" id="IPR017871">
    <property type="entry name" value="ABC_transporter-like_CS"/>
</dbReference>
<evidence type="ECO:0000256" key="2">
    <source>
        <dbReference type="ARBA" id="ARBA00022741"/>
    </source>
</evidence>
<dbReference type="EMBL" id="LVJN01000020">
    <property type="protein sequence ID" value="OSM01968.1"/>
    <property type="molecule type" value="Genomic_DNA"/>
</dbReference>
<dbReference type="InterPro" id="IPR003593">
    <property type="entry name" value="AAA+_ATPase"/>
</dbReference>
<comment type="function">
    <text evidence="5">Part of the ABC transporter complex HmuTUV involved in hemin import. Responsible for energy coupling to the transport system.</text>
</comment>
<organism evidence="7 8">
    <name type="scientific">Magnetofaba australis IT-1</name>
    <dbReference type="NCBI Taxonomy" id="1434232"/>
    <lineage>
        <taxon>Bacteria</taxon>
        <taxon>Pseudomonadati</taxon>
        <taxon>Pseudomonadota</taxon>
        <taxon>Magnetococcia</taxon>
        <taxon>Magnetococcales</taxon>
        <taxon>Magnetococcaceae</taxon>
        <taxon>Magnetofaba</taxon>
    </lineage>
</organism>
<dbReference type="SMART" id="SM00382">
    <property type="entry name" value="AAA"/>
    <property type="match status" value="1"/>
</dbReference>
<dbReference type="PROSITE" id="PS00211">
    <property type="entry name" value="ABC_TRANSPORTER_1"/>
    <property type="match status" value="1"/>
</dbReference>
<sequence>MSGGLKVTAADLRIGDVCVCENLTWEVLPGERWAILGRNGVGKSTLLHALAGLRPLNAGSVALQGRELANWPRRLLAQRLGVLFQQSESAFPATVLETALAGRHPHLGLWAWEGQEDYALARRALEAVGLAAMESRDARTLSGGERRRLEIAAVLTQNPPWLLLDEPANHLDLRYQIRILEQLSGCVDESRSGGLAMVLHDVNLALRVCNRFLLLFGDGQWRAGDAAATLSAQTLSQLYDHPMQAIATPGGPLYHPQ</sequence>
<dbReference type="OrthoDB" id="9810077at2"/>
<dbReference type="SUPFAM" id="SSF52540">
    <property type="entry name" value="P-loop containing nucleoside triphosphate hydrolases"/>
    <property type="match status" value="1"/>
</dbReference>
<evidence type="ECO:0000256" key="5">
    <source>
        <dbReference type="ARBA" id="ARBA00037066"/>
    </source>
</evidence>
<comment type="caution">
    <text evidence="7">The sequence shown here is derived from an EMBL/GenBank/DDBJ whole genome shotgun (WGS) entry which is preliminary data.</text>
</comment>
<dbReference type="GO" id="GO:0016887">
    <property type="term" value="F:ATP hydrolysis activity"/>
    <property type="evidence" value="ECO:0007669"/>
    <property type="project" value="InterPro"/>
</dbReference>
<accession>A0A1Y2K1S7</accession>
<dbReference type="CDD" id="cd03214">
    <property type="entry name" value="ABC_Iron-Siderophores_B12_Hemin"/>
    <property type="match status" value="1"/>
</dbReference>
<gene>
    <name evidence="7" type="ORF">MAIT1_02035</name>
</gene>
<dbReference type="Pfam" id="PF00005">
    <property type="entry name" value="ABC_tran"/>
    <property type="match status" value="1"/>
</dbReference>
<feature type="domain" description="ABC transporter" evidence="6">
    <location>
        <begin position="5"/>
        <end position="242"/>
    </location>
</feature>
<dbReference type="STRING" id="1434232.MAIT1_02035"/>
<evidence type="ECO:0000259" key="6">
    <source>
        <dbReference type="PROSITE" id="PS50893"/>
    </source>
</evidence>
<keyword evidence="4" id="KW-1278">Translocase</keyword>
<evidence type="ECO:0000313" key="7">
    <source>
        <dbReference type="EMBL" id="OSM01968.1"/>
    </source>
</evidence>
<dbReference type="PROSITE" id="PS50893">
    <property type="entry name" value="ABC_TRANSPORTER_2"/>
    <property type="match status" value="1"/>
</dbReference>
<dbReference type="PANTHER" id="PTHR42794:SF1">
    <property type="entry name" value="HEMIN IMPORT ATP-BINDING PROTEIN HMUV"/>
    <property type="match status" value="1"/>
</dbReference>
<dbReference type="Gene3D" id="3.40.50.300">
    <property type="entry name" value="P-loop containing nucleotide triphosphate hydrolases"/>
    <property type="match status" value="1"/>
</dbReference>
<keyword evidence="1" id="KW-0813">Transport</keyword>
<dbReference type="InterPro" id="IPR003439">
    <property type="entry name" value="ABC_transporter-like_ATP-bd"/>
</dbReference>
<reference evidence="7 8" key="1">
    <citation type="journal article" date="2016" name="BMC Genomics">
        <title>Combined genomic and structural analyses of a cultured magnetotactic bacterium reveals its niche adaptation to a dynamic environment.</title>
        <authorList>
            <person name="Araujo A.C."/>
            <person name="Morillo V."/>
            <person name="Cypriano J."/>
            <person name="Teixeira L.C."/>
            <person name="Leao P."/>
            <person name="Lyra S."/>
            <person name="Almeida L.G."/>
            <person name="Bazylinski D.A."/>
            <person name="Vasconcellos A.T."/>
            <person name="Abreu F."/>
            <person name="Lins U."/>
        </authorList>
    </citation>
    <scope>NUCLEOTIDE SEQUENCE [LARGE SCALE GENOMIC DNA]</scope>
    <source>
        <strain evidence="7 8">IT-1</strain>
    </source>
</reference>
<evidence type="ECO:0000256" key="3">
    <source>
        <dbReference type="ARBA" id="ARBA00022840"/>
    </source>
</evidence>
<dbReference type="InterPro" id="IPR027417">
    <property type="entry name" value="P-loop_NTPase"/>
</dbReference>
<evidence type="ECO:0000313" key="8">
    <source>
        <dbReference type="Proteomes" id="UP000194003"/>
    </source>
</evidence>
<keyword evidence="8" id="KW-1185">Reference proteome</keyword>
<dbReference type="Proteomes" id="UP000194003">
    <property type="component" value="Unassembled WGS sequence"/>
</dbReference>
<evidence type="ECO:0000256" key="1">
    <source>
        <dbReference type="ARBA" id="ARBA00022448"/>
    </source>
</evidence>
<dbReference type="RefSeq" id="WP_085444466.1">
    <property type="nucleotide sequence ID" value="NZ_LVJN01000020.1"/>
</dbReference>